<dbReference type="EMBL" id="KN818232">
    <property type="protein sequence ID" value="KIL67203.1"/>
    <property type="molecule type" value="Genomic_DNA"/>
</dbReference>
<name>A0A0C2XEF4_AMAMK</name>
<proteinExistence type="predicted"/>
<dbReference type="AlphaFoldDB" id="A0A0C2XEF4"/>
<sequence length="129" mass="14094">MPVCLPSSPWLLLSWFCEYGPWRQITNVRIKVQHTQDLAGVSITPSISMTHSLADDKLSGPCQILASSLVGGVIGKSNVVILLLQLSMYPGIFLLRSVFGCLHCVVSSKYTFGFAGARRASLYCLVSSW</sequence>
<accession>A0A0C2XEF4</accession>
<protein>
    <submittedName>
        <fullName evidence="1">Uncharacterized protein</fullName>
    </submittedName>
</protein>
<reference evidence="1 2" key="1">
    <citation type="submission" date="2014-04" db="EMBL/GenBank/DDBJ databases">
        <title>Evolutionary Origins and Diversification of the Mycorrhizal Mutualists.</title>
        <authorList>
            <consortium name="DOE Joint Genome Institute"/>
            <consortium name="Mycorrhizal Genomics Consortium"/>
            <person name="Kohler A."/>
            <person name="Kuo A."/>
            <person name="Nagy L.G."/>
            <person name="Floudas D."/>
            <person name="Copeland A."/>
            <person name="Barry K.W."/>
            <person name="Cichocki N."/>
            <person name="Veneault-Fourrey C."/>
            <person name="LaButti K."/>
            <person name="Lindquist E.A."/>
            <person name="Lipzen A."/>
            <person name="Lundell T."/>
            <person name="Morin E."/>
            <person name="Murat C."/>
            <person name="Riley R."/>
            <person name="Ohm R."/>
            <person name="Sun H."/>
            <person name="Tunlid A."/>
            <person name="Henrissat B."/>
            <person name="Grigoriev I.V."/>
            <person name="Hibbett D.S."/>
            <person name="Martin F."/>
        </authorList>
    </citation>
    <scope>NUCLEOTIDE SEQUENCE [LARGE SCALE GENOMIC DNA]</scope>
    <source>
        <strain evidence="1 2">Koide BX008</strain>
    </source>
</reference>
<organism evidence="1 2">
    <name type="scientific">Amanita muscaria (strain Koide BX008)</name>
    <dbReference type="NCBI Taxonomy" id="946122"/>
    <lineage>
        <taxon>Eukaryota</taxon>
        <taxon>Fungi</taxon>
        <taxon>Dikarya</taxon>
        <taxon>Basidiomycota</taxon>
        <taxon>Agaricomycotina</taxon>
        <taxon>Agaricomycetes</taxon>
        <taxon>Agaricomycetidae</taxon>
        <taxon>Agaricales</taxon>
        <taxon>Pluteineae</taxon>
        <taxon>Amanitaceae</taxon>
        <taxon>Amanita</taxon>
    </lineage>
</organism>
<evidence type="ECO:0000313" key="1">
    <source>
        <dbReference type="EMBL" id="KIL67203.1"/>
    </source>
</evidence>
<evidence type="ECO:0000313" key="2">
    <source>
        <dbReference type="Proteomes" id="UP000054549"/>
    </source>
</evidence>
<dbReference type="HOGENOM" id="CLU_1948285_0_0_1"/>
<dbReference type="InParanoid" id="A0A0C2XEF4"/>
<keyword evidence="2" id="KW-1185">Reference proteome</keyword>
<gene>
    <name evidence="1" type="ORF">M378DRAFT_297101</name>
</gene>
<dbReference type="Proteomes" id="UP000054549">
    <property type="component" value="Unassembled WGS sequence"/>
</dbReference>